<keyword evidence="1" id="KW-0732">Signal</keyword>
<dbReference type="SMART" id="SM00327">
    <property type="entry name" value="VWA"/>
    <property type="match status" value="2"/>
</dbReference>
<sequence length="474" mass="50453">MEGWRLLHLVVIAALTSLSACQNICLENNWAVGTFPHPDTCSWYVVCNGFVTSVSACPIGQSFDPIRGTCVDSTIAAPCSDIKTTIAPVTSAPECKNTSRGDILFIMDASSSIGIHNFTTQLQFVAGLTKPFTLGPNNVQFGAIVFSSAVQNVFAFNTFSDHLALEHAILNTTYMAAYTNTFAALEFARTYAFNASNGARQGVPHIAIVLTDGESGNFDLTALEADLLKSAGVHVLAIGIADAYRDELLAIASTQLDVFQADSFAVLHTLEAEVTIRTCNEVITTTCKNLTIADVILVLDSSSSIGYSNYQTQLQFAANLTQNFRLGPNDVRFAAIIFGTGVQKLFDLSTHSDHAQLYRAITGATYLSSSTNTGAALSSITSQGMFSAAAGGRVGATQVIITMTDGESTDPAETRRQASLQKDRGVHMISIGVGSAVNYAELVALSSGVSNIFTAPSYEVLHRLAEEVTNRTCD</sequence>
<feature type="chain" id="PRO_5043943051" evidence="1">
    <location>
        <begin position="22"/>
        <end position="474"/>
    </location>
</feature>
<dbReference type="Gene3D" id="3.40.50.410">
    <property type="entry name" value="von Willebrand factor, type A domain"/>
    <property type="match status" value="2"/>
</dbReference>
<dbReference type="PROSITE" id="PS51257">
    <property type="entry name" value="PROKAR_LIPOPROTEIN"/>
    <property type="match status" value="1"/>
</dbReference>
<feature type="domain" description="VWFA" evidence="2">
    <location>
        <begin position="102"/>
        <end position="274"/>
    </location>
</feature>
<dbReference type="InterPro" id="IPR002035">
    <property type="entry name" value="VWF_A"/>
</dbReference>
<dbReference type="Proteomes" id="UP001497497">
    <property type="component" value="Unassembled WGS sequence"/>
</dbReference>
<dbReference type="InterPro" id="IPR036465">
    <property type="entry name" value="vWFA_dom_sf"/>
</dbReference>
<feature type="non-terminal residue" evidence="4">
    <location>
        <position position="474"/>
    </location>
</feature>
<gene>
    <name evidence="4" type="ORF">GSLYS_00002603001</name>
</gene>
<dbReference type="PANTHER" id="PTHR24020:SF84">
    <property type="entry name" value="VWFA DOMAIN-CONTAINING PROTEIN"/>
    <property type="match status" value="1"/>
</dbReference>
<evidence type="ECO:0000259" key="2">
    <source>
        <dbReference type="PROSITE" id="PS50234"/>
    </source>
</evidence>
<evidence type="ECO:0000313" key="4">
    <source>
        <dbReference type="EMBL" id="CAL1528433.1"/>
    </source>
</evidence>
<dbReference type="GO" id="GO:0008061">
    <property type="term" value="F:chitin binding"/>
    <property type="evidence" value="ECO:0007669"/>
    <property type="project" value="InterPro"/>
</dbReference>
<protein>
    <submittedName>
        <fullName evidence="4">Uncharacterized protein</fullName>
    </submittedName>
</protein>
<evidence type="ECO:0000313" key="5">
    <source>
        <dbReference type="Proteomes" id="UP001497497"/>
    </source>
</evidence>
<proteinExistence type="predicted"/>
<dbReference type="EMBL" id="CAXITT010000032">
    <property type="protein sequence ID" value="CAL1528433.1"/>
    <property type="molecule type" value="Genomic_DNA"/>
</dbReference>
<organism evidence="4 5">
    <name type="scientific">Lymnaea stagnalis</name>
    <name type="common">Great pond snail</name>
    <name type="synonym">Helix stagnalis</name>
    <dbReference type="NCBI Taxonomy" id="6523"/>
    <lineage>
        <taxon>Eukaryota</taxon>
        <taxon>Metazoa</taxon>
        <taxon>Spiralia</taxon>
        <taxon>Lophotrochozoa</taxon>
        <taxon>Mollusca</taxon>
        <taxon>Gastropoda</taxon>
        <taxon>Heterobranchia</taxon>
        <taxon>Euthyneura</taxon>
        <taxon>Panpulmonata</taxon>
        <taxon>Hygrophila</taxon>
        <taxon>Lymnaeoidea</taxon>
        <taxon>Lymnaeidae</taxon>
        <taxon>Lymnaea</taxon>
    </lineage>
</organism>
<feature type="domain" description="VWFA" evidence="2">
    <location>
        <begin position="294"/>
        <end position="468"/>
    </location>
</feature>
<name>A0AAV2H4U0_LYMST</name>
<dbReference type="Gene3D" id="2.170.140.10">
    <property type="entry name" value="Chitin binding domain"/>
    <property type="match status" value="1"/>
</dbReference>
<dbReference type="InterPro" id="IPR050525">
    <property type="entry name" value="ECM_Assembly_Org"/>
</dbReference>
<dbReference type="PROSITE" id="PS50940">
    <property type="entry name" value="CHIT_BIND_II"/>
    <property type="match status" value="1"/>
</dbReference>
<evidence type="ECO:0000256" key="1">
    <source>
        <dbReference type="SAM" id="SignalP"/>
    </source>
</evidence>
<comment type="caution">
    <text evidence="4">The sequence shown here is derived from an EMBL/GenBank/DDBJ whole genome shotgun (WGS) entry which is preliminary data.</text>
</comment>
<dbReference type="InterPro" id="IPR002557">
    <property type="entry name" value="Chitin-bd_dom"/>
</dbReference>
<dbReference type="SUPFAM" id="SSF57625">
    <property type="entry name" value="Invertebrate chitin-binding proteins"/>
    <property type="match status" value="1"/>
</dbReference>
<dbReference type="PRINTS" id="PR00453">
    <property type="entry name" value="VWFADOMAIN"/>
</dbReference>
<dbReference type="SMART" id="SM00494">
    <property type="entry name" value="ChtBD2"/>
    <property type="match status" value="1"/>
</dbReference>
<dbReference type="PROSITE" id="PS50234">
    <property type="entry name" value="VWFA"/>
    <property type="match status" value="2"/>
</dbReference>
<dbReference type="AlphaFoldDB" id="A0AAV2H4U0"/>
<evidence type="ECO:0000259" key="3">
    <source>
        <dbReference type="PROSITE" id="PS50940"/>
    </source>
</evidence>
<accession>A0AAV2H4U0</accession>
<dbReference type="SUPFAM" id="SSF53300">
    <property type="entry name" value="vWA-like"/>
    <property type="match status" value="2"/>
</dbReference>
<keyword evidence="5" id="KW-1185">Reference proteome</keyword>
<reference evidence="4 5" key="1">
    <citation type="submission" date="2024-04" db="EMBL/GenBank/DDBJ databases">
        <authorList>
            <consortium name="Genoscope - CEA"/>
            <person name="William W."/>
        </authorList>
    </citation>
    <scope>NUCLEOTIDE SEQUENCE [LARGE SCALE GENOMIC DNA]</scope>
</reference>
<dbReference type="PANTHER" id="PTHR24020">
    <property type="entry name" value="COLLAGEN ALPHA"/>
    <property type="match status" value="1"/>
</dbReference>
<feature type="domain" description="Chitin-binding type-2" evidence="3">
    <location>
        <begin position="22"/>
        <end position="81"/>
    </location>
</feature>
<dbReference type="GO" id="GO:0005576">
    <property type="term" value="C:extracellular region"/>
    <property type="evidence" value="ECO:0007669"/>
    <property type="project" value="InterPro"/>
</dbReference>
<dbReference type="CDD" id="cd01450">
    <property type="entry name" value="vWFA_subfamily_ECM"/>
    <property type="match status" value="2"/>
</dbReference>
<dbReference type="Pfam" id="PF01607">
    <property type="entry name" value="CBM_14"/>
    <property type="match status" value="1"/>
</dbReference>
<dbReference type="Pfam" id="PF00092">
    <property type="entry name" value="VWA"/>
    <property type="match status" value="2"/>
</dbReference>
<dbReference type="InterPro" id="IPR036508">
    <property type="entry name" value="Chitin-bd_dom_sf"/>
</dbReference>
<feature type="signal peptide" evidence="1">
    <location>
        <begin position="1"/>
        <end position="21"/>
    </location>
</feature>